<evidence type="ECO:0000256" key="2">
    <source>
        <dbReference type="ARBA" id="ARBA00023125"/>
    </source>
</evidence>
<dbReference type="PROSITE" id="PS50987">
    <property type="entry name" value="HTH_ARSR_2"/>
    <property type="match status" value="1"/>
</dbReference>
<dbReference type="InterPro" id="IPR011991">
    <property type="entry name" value="ArsR-like_HTH"/>
</dbReference>
<evidence type="ECO:0000259" key="4">
    <source>
        <dbReference type="PROSITE" id="PS50987"/>
    </source>
</evidence>
<dbReference type="RefSeq" id="WP_205682552.1">
    <property type="nucleotide sequence ID" value="NZ_CP070968.1"/>
</dbReference>
<evidence type="ECO:0000256" key="1">
    <source>
        <dbReference type="ARBA" id="ARBA00023015"/>
    </source>
</evidence>
<evidence type="ECO:0000313" key="6">
    <source>
        <dbReference type="Proteomes" id="UP000662957"/>
    </source>
</evidence>
<dbReference type="PANTHER" id="PTHR43132">
    <property type="entry name" value="ARSENICAL RESISTANCE OPERON REPRESSOR ARSR-RELATED"/>
    <property type="match status" value="1"/>
</dbReference>
<keyword evidence="2" id="KW-0238">DNA-binding</keyword>
<dbReference type="CDD" id="cd00090">
    <property type="entry name" value="HTH_ARSR"/>
    <property type="match status" value="1"/>
</dbReference>
<accession>A0ABX7LQR4</accession>
<organism evidence="5 6">
    <name type="scientific">Brevundimonas fontaquae</name>
    <dbReference type="NCBI Taxonomy" id="2813778"/>
    <lineage>
        <taxon>Bacteria</taxon>
        <taxon>Pseudomonadati</taxon>
        <taxon>Pseudomonadota</taxon>
        <taxon>Alphaproteobacteria</taxon>
        <taxon>Caulobacterales</taxon>
        <taxon>Caulobacteraceae</taxon>
        <taxon>Brevundimonas</taxon>
    </lineage>
</organism>
<dbReference type="Proteomes" id="UP000662957">
    <property type="component" value="Chromosome"/>
</dbReference>
<dbReference type="SMART" id="SM00418">
    <property type="entry name" value="HTH_ARSR"/>
    <property type="match status" value="1"/>
</dbReference>
<dbReference type="EMBL" id="CP070968">
    <property type="protein sequence ID" value="QSF55173.1"/>
    <property type="molecule type" value="Genomic_DNA"/>
</dbReference>
<dbReference type="InterPro" id="IPR036390">
    <property type="entry name" value="WH_DNA-bd_sf"/>
</dbReference>
<sequence>MTDDQAAAMERLKEKAPEAAELLRQLANANRLLILCHIAEEERSVGQLEADLGIKQPALSQQLAELRQYGLVKTRRQSRSIFYSIADERAQAVMGMLYEIFCGDAKAVGARAAAAAADAPRPSTPARGDTAQFARITAVARR</sequence>
<dbReference type="InterPro" id="IPR001845">
    <property type="entry name" value="HTH_ArsR_DNA-bd_dom"/>
</dbReference>
<dbReference type="Pfam" id="PF01022">
    <property type="entry name" value="HTH_5"/>
    <property type="match status" value="1"/>
</dbReference>
<dbReference type="Gene3D" id="1.10.10.10">
    <property type="entry name" value="Winged helix-like DNA-binding domain superfamily/Winged helix DNA-binding domain"/>
    <property type="match status" value="1"/>
</dbReference>
<keyword evidence="1" id="KW-0805">Transcription regulation</keyword>
<dbReference type="InterPro" id="IPR051011">
    <property type="entry name" value="Metal_resp_trans_reg"/>
</dbReference>
<dbReference type="NCBIfam" id="NF033788">
    <property type="entry name" value="HTH_metalloreg"/>
    <property type="match status" value="1"/>
</dbReference>
<keyword evidence="6" id="KW-1185">Reference proteome</keyword>
<dbReference type="PRINTS" id="PR00778">
    <property type="entry name" value="HTHARSR"/>
</dbReference>
<dbReference type="SUPFAM" id="SSF46785">
    <property type="entry name" value="Winged helix' DNA-binding domain"/>
    <property type="match status" value="1"/>
</dbReference>
<protein>
    <submittedName>
        <fullName evidence="5">Helix-turn-helix transcriptional regulator</fullName>
    </submittedName>
</protein>
<gene>
    <name evidence="5" type="ORF">JX001_05050</name>
</gene>
<reference evidence="5 6" key="1">
    <citation type="submission" date="2021-02" db="EMBL/GenBank/DDBJ databases">
        <title>Brevundimonas sp. CS1 genome sequence.</title>
        <authorList>
            <person name="Lee K."/>
            <person name="Choi Y.-J."/>
            <person name="Son H.-R."/>
        </authorList>
    </citation>
    <scope>NUCLEOTIDE SEQUENCE [LARGE SCALE GENOMIC DNA]</scope>
    <source>
        <strain evidence="5 6">CS1</strain>
    </source>
</reference>
<dbReference type="PANTHER" id="PTHR43132:SF2">
    <property type="entry name" value="ARSENICAL RESISTANCE OPERON REPRESSOR ARSR-RELATED"/>
    <property type="match status" value="1"/>
</dbReference>
<evidence type="ECO:0000256" key="3">
    <source>
        <dbReference type="ARBA" id="ARBA00023163"/>
    </source>
</evidence>
<name>A0ABX7LQR4_9CAUL</name>
<keyword evidence="3" id="KW-0804">Transcription</keyword>
<feature type="domain" description="HTH arsR-type" evidence="4">
    <location>
        <begin position="12"/>
        <end position="105"/>
    </location>
</feature>
<proteinExistence type="predicted"/>
<dbReference type="InterPro" id="IPR036388">
    <property type="entry name" value="WH-like_DNA-bd_sf"/>
</dbReference>
<evidence type="ECO:0000313" key="5">
    <source>
        <dbReference type="EMBL" id="QSF55173.1"/>
    </source>
</evidence>